<dbReference type="Gene3D" id="3.40.50.620">
    <property type="entry name" value="HUPs"/>
    <property type="match status" value="1"/>
</dbReference>
<dbReference type="Proteomes" id="UP000586305">
    <property type="component" value="Unassembled WGS sequence"/>
</dbReference>
<dbReference type="Pfam" id="PF02698">
    <property type="entry name" value="DUF218"/>
    <property type="match status" value="1"/>
</dbReference>
<keyword evidence="1" id="KW-1133">Transmembrane helix</keyword>
<dbReference type="GO" id="GO:0005886">
    <property type="term" value="C:plasma membrane"/>
    <property type="evidence" value="ECO:0007669"/>
    <property type="project" value="TreeGrafter"/>
</dbReference>
<dbReference type="InterPro" id="IPR003848">
    <property type="entry name" value="DUF218"/>
</dbReference>
<organism evidence="3 4">
    <name type="scientific">Pseudoalteromonas caenipelagi</name>
    <dbReference type="NCBI Taxonomy" id="2726988"/>
    <lineage>
        <taxon>Bacteria</taxon>
        <taxon>Pseudomonadati</taxon>
        <taxon>Pseudomonadota</taxon>
        <taxon>Gammaproteobacteria</taxon>
        <taxon>Alteromonadales</taxon>
        <taxon>Pseudoalteromonadaceae</taxon>
        <taxon>Pseudoalteromonas</taxon>
    </lineage>
</organism>
<dbReference type="GO" id="GO:0000270">
    <property type="term" value="P:peptidoglycan metabolic process"/>
    <property type="evidence" value="ECO:0007669"/>
    <property type="project" value="TreeGrafter"/>
</dbReference>
<evidence type="ECO:0000259" key="2">
    <source>
        <dbReference type="Pfam" id="PF02698"/>
    </source>
</evidence>
<feature type="domain" description="DUF218" evidence="2">
    <location>
        <begin position="80"/>
        <end position="234"/>
    </location>
</feature>
<comment type="caution">
    <text evidence="3">The sequence shown here is derived from an EMBL/GenBank/DDBJ whole genome shotgun (WGS) entry which is preliminary data.</text>
</comment>
<evidence type="ECO:0000313" key="4">
    <source>
        <dbReference type="Proteomes" id="UP000586305"/>
    </source>
</evidence>
<dbReference type="CDD" id="cd06259">
    <property type="entry name" value="YdcF-like"/>
    <property type="match status" value="1"/>
</dbReference>
<dbReference type="InterPro" id="IPR014729">
    <property type="entry name" value="Rossmann-like_a/b/a_fold"/>
</dbReference>
<evidence type="ECO:0000256" key="1">
    <source>
        <dbReference type="SAM" id="Phobius"/>
    </source>
</evidence>
<dbReference type="PANTHER" id="PTHR30336:SF4">
    <property type="entry name" value="ENVELOPE BIOGENESIS FACTOR ELYC"/>
    <property type="match status" value="1"/>
</dbReference>
<sequence>MFIVKKVLGSMLMPLPLALIALAICLLYVSKTNKKSYAFAWFIALSTWFISTPYIADMIISPNEASLSTFNANKHDKVDKVVVLGCDVYANSRLNANAQLGGCALSRLTEGVRLAHYYKDAQLIVSGQTSANLMKLTAIELGINASRILTNPNAQDTKDEAKQLARYLVDREVALVTSASHMERAKDLFLAQGVEIIEAPTQFYTFASQPPHKQFIAQVTALQAVTAHVYELLGKTWIQIRRWVDPEAL</sequence>
<name>A0A849VBJ4_9GAMM</name>
<reference evidence="3 4" key="1">
    <citation type="submission" date="2020-04" db="EMBL/GenBank/DDBJ databases">
        <title>Pseudoalteromonas caenipelagi sp. nov., isolated from a tidal flat.</title>
        <authorList>
            <person name="Park S."/>
            <person name="Yoon J.-H."/>
        </authorList>
    </citation>
    <scope>NUCLEOTIDE SEQUENCE [LARGE SCALE GENOMIC DNA]</scope>
    <source>
        <strain evidence="3 4">JBTF-M23</strain>
    </source>
</reference>
<dbReference type="PANTHER" id="PTHR30336">
    <property type="entry name" value="INNER MEMBRANE PROTEIN, PROBABLE PERMEASE"/>
    <property type="match status" value="1"/>
</dbReference>
<dbReference type="InterPro" id="IPR051599">
    <property type="entry name" value="Cell_Envelope_Assoc"/>
</dbReference>
<dbReference type="GO" id="GO:0043164">
    <property type="term" value="P:Gram-negative-bacterium-type cell wall biogenesis"/>
    <property type="evidence" value="ECO:0007669"/>
    <property type="project" value="TreeGrafter"/>
</dbReference>
<feature type="transmembrane region" description="Helical" evidence="1">
    <location>
        <begin position="12"/>
        <end position="30"/>
    </location>
</feature>
<dbReference type="RefSeq" id="WP_171625738.1">
    <property type="nucleotide sequence ID" value="NZ_JABBPG010000003.1"/>
</dbReference>
<dbReference type="EMBL" id="JABBPG010000003">
    <property type="protein sequence ID" value="NOU50656.1"/>
    <property type="molecule type" value="Genomic_DNA"/>
</dbReference>
<protein>
    <submittedName>
        <fullName evidence="3">DUF218 domain-containing protein</fullName>
    </submittedName>
</protein>
<evidence type="ECO:0000313" key="3">
    <source>
        <dbReference type="EMBL" id="NOU50656.1"/>
    </source>
</evidence>
<keyword evidence="4" id="KW-1185">Reference proteome</keyword>
<keyword evidence="1" id="KW-0472">Membrane</keyword>
<gene>
    <name evidence="3" type="ORF">HG263_08880</name>
</gene>
<accession>A0A849VBJ4</accession>
<proteinExistence type="predicted"/>
<keyword evidence="1" id="KW-0812">Transmembrane</keyword>
<dbReference type="AlphaFoldDB" id="A0A849VBJ4"/>
<feature type="transmembrane region" description="Helical" evidence="1">
    <location>
        <begin position="37"/>
        <end position="56"/>
    </location>
</feature>